<sequence length="78" mass="8495">MGEGQRPEVRLLQGVGKTYVTSGAGRGAMQLTLALRHNGLLSPGSWGRSWDRWWRGRLVPVPARGTTQVVDILELGSP</sequence>
<protein>
    <submittedName>
        <fullName evidence="1">Uncharacterized protein</fullName>
    </submittedName>
</protein>
<evidence type="ECO:0000313" key="1">
    <source>
        <dbReference type="EMBL" id="MPC26108.1"/>
    </source>
</evidence>
<dbReference type="AlphaFoldDB" id="A0A5B7DXC5"/>
<dbReference type="EMBL" id="VSRR010001556">
    <property type="protein sequence ID" value="MPC26108.1"/>
    <property type="molecule type" value="Genomic_DNA"/>
</dbReference>
<gene>
    <name evidence="1" type="ORF">E2C01_019240</name>
</gene>
<reference evidence="1 2" key="1">
    <citation type="submission" date="2019-05" db="EMBL/GenBank/DDBJ databases">
        <title>Another draft genome of Portunus trituberculatus and its Hox gene families provides insights of decapod evolution.</title>
        <authorList>
            <person name="Jeong J.-H."/>
            <person name="Song I."/>
            <person name="Kim S."/>
            <person name="Choi T."/>
            <person name="Kim D."/>
            <person name="Ryu S."/>
            <person name="Kim W."/>
        </authorList>
    </citation>
    <scope>NUCLEOTIDE SEQUENCE [LARGE SCALE GENOMIC DNA]</scope>
    <source>
        <tissue evidence="1">Muscle</tissue>
    </source>
</reference>
<proteinExistence type="predicted"/>
<name>A0A5B7DXC5_PORTR</name>
<keyword evidence="2" id="KW-1185">Reference proteome</keyword>
<dbReference type="Proteomes" id="UP000324222">
    <property type="component" value="Unassembled WGS sequence"/>
</dbReference>
<comment type="caution">
    <text evidence="1">The sequence shown here is derived from an EMBL/GenBank/DDBJ whole genome shotgun (WGS) entry which is preliminary data.</text>
</comment>
<evidence type="ECO:0000313" key="2">
    <source>
        <dbReference type="Proteomes" id="UP000324222"/>
    </source>
</evidence>
<organism evidence="1 2">
    <name type="scientific">Portunus trituberculatus</name>
    <name type="common">Swimming crab</name>
    <name type="synonym">Neptunus trituberculatus</name>
    <dbReference type="NCBI Taxonomy" id="210409"/>
    <lineage>
        <taxon>Eukaryota</taxon>
        <taxon>Metazoa</taxon>
        <taxon>Ecdysozoa</taxon>
        <taxon>Arthropoda</taxon>
        <taxon>Crustacea</taxon>
        <taxon>Multicrustacea</taxon>
        <taxon>Malacostraca</taxon>
        <taxon>Eumalacostraca</taxon>
        <taxon>Eucarida</taxon>
        <taxon>Decapoda</taxon>
        <taxon>Pleocyemata</taxon>
        <taxon>Brachyura</taxon>
        <taxon>Eubrachyura</taxon>
        <taxon>Portunoidea</taxon>
        <taxon>Portunidae</taxon>
        <taxon>Portuninae</taxon>
        <taxon>Portunus</taxon>
    </lineage>
</organism>
<accession>A0A5B7DXC5</accession>